<evidence type="ECO:0000313" key="3">
    <source>
        <dbReference type="Proteomes" id="UP000197424"/>
    </source>
</evidence>
<name>A0A248LMK2_9NEIS</name>
<dbReference type="Pfam" id="PF09718">
    <property type="entry name" value="Tape_meas_lam_C"/>
    <property type="match status" value="1"/>
</dbReference>
<dbReference type="Proteomes" id="UP000197424">
    <property type="component" value="Chromosome"/>
</dbReference>
<evidence type="ECO:0000259" key="1">
    <source>
        <dbReference type="Pfam" id="PF09718"/>
    </source>
</evidence>
<dbReference type="EMBL" id="CP022115">
    <property type="protein sequence ID" value="ASJ25684.1"/>
    <property type="molecule type" value="Genomic_DNA"/>
</dbReference>
<dbReference type="InterPro" id="IPR006431">
    <property type="entry name" value="Phage_tape_meas_C"/>
</dbReference>
<accession>A0A248LMK2</accession>
<gene>
    <name evidence="2" type="ORF">LHGZ1_2853</name>
</gene>
<dbReference type="RefSeq" id="WP_088861443.1">
    <property type="nucleotide sequence ID" value="NZ_CP022115.1"/>
</dbReference>
<proteinExistence type="predicted"/>
<reference evidence="3" key="1">
    <citation type="submission" date="2017-06" db="EMBL/GenBank/DDBJ databases">
        <title>Whole genome sequence of Laribacter hongkongensis LHGZ1.</title>
        <authorList>
            <person name="Chen D."/>
            <person name="Wu H."/>
            <person name="Chen J."/>
        </authorList>
    </citation>
    <scope>NUCLEOTIDE SEQUENCE [LARGE SCALE GENOMIC DNA]</scope>
    <source>
        <strain evidence="3">LHGZ1</strain>
    </source>
</reference>
<organism evidence="2 3">
    <name type="scientific">Laribacter hongkongensis</name>
    <dbReference type="NCBI Taxonomy" id="168471"/>
    <lineage>
        <taxon>Bacteria</taxon>
        <taxon>Pseudomonadati</taxon>
        <taxon>Pseudomonadota</taxon>
        <taxon>Betaproteobacteria</taxon>
        <taxon>Neisseriales</taxon>
        <taxon>Aquaspirillaceae</taxon>
        <taxon>Laribacter</taxon>
    </lineage>
</organism>
<dbReference type="AlphaFoldDB" id="A0A248LMK2"/>
<evidence type="ECO:0000313" key="2">
    <source>
        <dbReference type="EMBL" id="ASJ25684.1"/>
    </source>
</evidence>
<protein>
    <submittedName>
        <fullName evidence="2">Tail tape measure protein, putative</fullName>
    </submittedName>
</protein>
<sequence>MAERNLSIRLSVVDGGKVKAELSEIGEKGERSLKKIEAAATPASGGLKLLSSAANDAKFQLQAATDRLGVLGSVLGKLGPAGLMAGASIAALGVGITALVMPVARVGDEFFKLSQKIGVSVEALTAIDYAAKLSDVSTEGLTKGLQRLSVALFDSRFEGAEGSKALQALGVAATDAHGQIRPTEQVLLDLAEKFADMPDGADKAALAIKLFGREGLNLIPFLNQGREGITALMEEAQRLGLVMSEDVARASEVFNDNLTRLSAIFEGVQRQIGAAVIPVLADFTEQVILAQTETGSFSNELQRITSNREATLAFLESVASGLAFIAESAVLLKRVIAQPFDSLSVVGKDIETWFKTELLTFYKNYGFDAQAIDAEIAKLQTARDDYVRAANDRLFNINQNPGYADRVARFFDEQRRTVRVMGQRFVLDTEAQAREVQAIYDRFLPTVPRAPRPPANLGLSAFARPSAAAKPDEGEAFLNQLRTRLLRTQEGEAAELRARALQIEAKGYQGVAAQAEQYIQVLEAIERQKEKDKAFEAYEKEEAAARKITEGLIGGNRQRIEALQLQREMLDLSASERAVLQARNELEKSATAARKEASQIQDADLRTQTVEALNDALARQLPIVESLIRANAEYQRSTEFGAKAALRTYIEDATNAAKQAERAVTGAFKSMEDALTQFVMTGKLDFNSLANSIISDLIRIQIQRAITLPLANFAMSLFAPAAGAALPLGSGDLVGVNANIAHSGGLLGSDGLPSRQVSATLFAGARRFHTGGLVSGEVPIIARQGEAVFTPGQLRALGGAVATKPQVNVEVNVINRASGVETRVEQQQQPDGSTRLDVIVEQMEARMARSISQGSGLAPTLERRYGLNPAAGAMR</sequence>
<feature type="domain" description="Bacteriophage tail tape measure C-terminal" evidence="1">
    <location>
        <begin position="641"/>
        <end position="711"/>
    </location>
</feature>